<dbReference type="OrthoDB" id="6349953at2759"/>
<dbReference type="EMBL" id="KZ996284">
    <property type="protein sequence ID" value="RKO89108.1"/>
    <property type="molecule type" value="Genomic_DNA"/>
</dbReference>
<keyword evidence="4 9" id="KW-0949">S-adenosyl-L-methionine</keyword>
<evidence type="ECO:0000256" key="4">
    <source>
        <dbReference type="ARBA" id="ARBA00022691"/>
    </source>
</evidence>
<dbReference type="Proteomes" id="UP000269721">
    <property type="component" value="Unassembled WGS sequence"/>
</dbReference>
<dbReference type="SUPFAM" id="SSF53335">
    <property type="entry name" value="S-adenosyl-L-methionine-dependent methyltransferases"/>
    <property type="match status" value="1"/>
</dbReference>
<evidence type="ECO:0000256" key="9">
    <source>
        <dbReference type="PROSITE-ProRule" id="PRU00958"/>
    </source>
</evidence>
<evidence type="ECO:0000256" key="3">
    <source>
        <dbReference type="ARBA" id="ARBA00022679"/>
    </source>
</evidence>
<dbReference type="PROSITE" id="PS51626">
    <property type="entry name" value="SAM_MT_TRM1"/>
    <property type="match status" value="1"/>
</dbReference>
<feature type="region of interest" description="Disordered" evidence="10">
    <location>
        <begin position="1"/>
        <end position="65"/>
    </location>
</feature>
<dbReference type="Gene3D" id="3.40.50.150">
    <property type="entry name" value="Vaccinia Virus protein VP39"/>
    <property type="match status" value="1"/>
</dbReference>
<dbReference type="InterPro" id="IPR042296">
    <property type="entry name" value="tRNA_met_Trm1_C"/>
</dbReference>
<dbReference type="EC" id="2.1.1.216" evidence="7 9"/>
<gene>
    <name evidence="11" type="ORF">BDK51DRAFT_22105</name>
</gene>
<evidence type="ECO:0000256" key="2">
    <source>
        <dbReference type="ARBA" id="ARBA00022603"/>
    </source>
</evidence>
<keyword evidence="2 9" id="KW-0489">Methyltransferase</keyword>
<keyword evidence="3 9" id="KW-0808">Transferase</keyword>
<protein>
    <recommendedName>
        <fullName evidence="7 9">tRNA (guanine(26)-N(2))-dimethyltransferase</fullName>
        <ecNumber evidence="7 9">2.1.1.216</ecNumber>
    </recommendedName>
</protein>
<dbReference type="GO" id="GO:0160104">
    <property type="term" value="F:tRNA (guanine(26)-N2)-dimethyltransferase activity"/>
    <property type="evidence" value="ECO:0007669"/>
    <property type="project" value="UniProtKB-UniRule"/>
</dbReference>
<keyword evidence="6 9" id="KW-0694">RNA-binding</keyword>
<feature type="compositionally biased region" description="Basic and acidic residues" evidence="10">
    <location>
        <begin position="1"/>
        <end position="13"/>
    </location>
</feature>
<accession>A0A4P9WD09</accession>
<evidence type="ECO:0000256" key="1">
    <source>
        <dbReference type="ARBA" id="ARBA00022555"/>
    </source>
</evidence>
<dbReference type="GO" id="GO:0005634">
    <property type="term" value="C:nucleus"/>
    <property type="evidence" value="ECO:0007669"/>
    <property type="project" value="TreeGrafter"/>
</dbReference>
<dbReference type="Gene3D" id="3.30.56.70">
    <property type="entry name" value="N2,N2-dimethylguanosine tRNA methyltransferase, C-terminal domain"/>
    <property type="match status" value="1"/>
</dbReference>
<dbReference type="Pfam" id="PF02005">
    <property type="entry name" value="TRM"/>
    <property type="match status" value="1"/>
</dbReference>
<keyword evidence="5 9" id="KW-0819">tRNA processing</keyword>
<dbReference type="AlphaFoldDB" id="A0A4P9WD09"/>
<keyword evidence="1 9" id="KW-0820">tRNA-binding</keyword>
<dbReference type="NCBIfam" id="TIGR00308">
    <property type="entry name" value="TRM1"/>
    <property type="match status" value="1"/>
</dbReference>
<evidence type="ECO:0000256" key="6">
    <source>
        <dbReference type="ARBA" id="ARBA00022884"/>
    </source>
</evidence>
<proteinExistence type="inferred from homology"/>
<dbReference type="GO" id="GO:0002940">
    <property type="term" value="P:tRNA N2-guanine methylation"/>
    <property type="evidence" value="ECO:0007669"/>
    <property type="project" value="TreeGrafter"/>
</dbReference>
<keyword evidence="12" id="KW-1185">Reference proteome</keyword>
<comment type="catalytic activity">
    <reaction evidence="8 9">
        <text>guanosine(26) in tRNA + 2 S-adenosyl-L-methionine = N(2)-dimethylguanosine(26) in tRNA + 2 S-adenosyl-L-homocysteine + 2 H(+)</text>
        <dbReference type="Rhea" id="RHEA:43140"/>
        <dbReference type="Rhea" id="RHEA-COMP:10359"/>
        <dbReference type="Rhea" id="RHEA-COMP:10360"/>
        <dbReference type="ChEBI" id="CHEBI:15378"/>
        <dbReference type="ChEBI" id="CHEBI:57856"/>
        <dbReference type="ChEBI" id="CHEBI:59789"/>
        <dbReference type="ChEBI" id="CHEBI:74269"/>
        <dbReference type="ChEBI" id="CHEBI:74513"/>
        <dbReference type="EC" id="2.1.1.216"/>
    </reaction>
</comment>
<evidence type="ECO:0000256" key="7">
    <source>
        <dbReference type="ARBA" id="ARBA00039099"/>
    </source>
</evidence>
<name>A0A4P9WD09_9FUNG</name>
<sequence length="549" mass="61583">MPDKHESKEKQKEPQQQAWKTTEEDGSVIIKEGARRTDGRTDGREGKRWGIFTGNTRKKAHPPPPAHQLAFFALPTGSARIRFPSDNSVFYNPVQQFNRDLSIAAINTWSKLYFLEKAAHENPSREWTEDEVYNMAEPDMTSEAYKDRKFTVLEALSATGLRSIRYANELHHVGSILANDLSPQAKESIEKNARDNKVDSIVKANCGDAALVMYQNISTKFDVIDLDPYGSATQFIDAAVQSVADGGLLCVTCTDMAVLCGSQPESCFVKYAGMPLPNSPFCHEMALRLVLNTIQTSAARYRRFIEPMASFSIDFYVRMFVRVYTGPQEAKKIAGRTSMVYQCIGCKTFVTERLGKSVEIDGAFKQGARLGPPIDRDCVHCGKRSHVGGPYYSGPIHNREFVARMLKYVKEVPESTFGTRPRMLGMLTVAFEELYTPFYYTLSALCGTVHCTSPRMIDICSAIYNLGFRVSLTHATAASLKTDAPPEAIWDIMRKWVENTLPKDDDKRAAVLAKRKEEADRGKHPKADPPSRSIKLVRYQENPTKNWGP</sequence>
<feature type="compositionally biased region" description="Basic and acidic residues" evidence="10">
    <location>
        <begin position="507"/>
        <end position="529"/>
    </location>
</feature>
<evidence type="ECO:0000256" key="10">
    <source>
        <dbReference type="SAM" id="MobiDB-lite"/>
    </source>
</evidence>
<evidence type="ECO:0000313" key="11">
    <source>
        <dbReference type="EMBL" id="RKO89108.1"/>
    </source>
</evidence>
<evidence type="ECO:0000256" key="5">
    <source>
        <dbReference type="ARBA" id="ARBA00022694"/>
    </source>
</evidence>
<feature type="non-terminal residue" evidence="11">
    <location>
        <position position="549"/>
    </location>
</feature>
<feature type="region of interest" description="Disordered" evidence="10">
    <location>
        <begin position="507"/>
        <end position="549"/>
    </location>
</feature>
<evidence type="ECO:0000256" key="8">
    <source>
        <dbReference type="ARBA" id="ARBA00051897"/>
    </source>
</evidence>
<dbReference type="PANTHER" id="PTHR10631">
    <property type="entry name" value="N 2 ,N 2 -DIMETHYLGUANOSINE TRNA METHYLTRANSFERASE"/>
    <property type="match status" value="1"/>
</dbReference>
<dbReference type="FunFam" id="3.30.56.70:FF:000001">
    <property type="entry name" value="tRNA (guanine(26)-N(2))-dimethyltransferase"/>
    <property type="match status" value="1"/>
</dbReference>
<dbReference type="PANTHER" id="PTHR10631:SF3">
    <property type="entry name" value="TRNA (GUANINE(26)-N(2))-DIMETHYLTRANSFERASE"/>
    <property type="match status" value="1"/>
</dbReference>
<dbReference type="GO" id="GO:0000049">
    <property type="term" value="F:tRNA binding"/>
    <property type="evidence" value="ECO:0007669"/>
    <property type="project" value="UniProtKB-UniRule"/>
</dbReference>
<dbReference type="InterPro" id="IPR029063">
    <property type="entry name" value="SAM-dependent_MTases_sf"/>
</dbReference>
<dbReference type="InterPro" id="IPR002905">
    <property type="entry name" value="Trm1"/>
</dbReference>
<organism evidence="11 12">
    <name type="scientific">Blyttiomyces helicus</name>
    <dbReference type="NCBI Taxonomy" id="388810"/>
    <lineage>
        <taxon>Eukaryota</taxon>
        <taxon>Fungi</taxon>
        <taxon>Fungi incertae sedis</taxon>
        <taxon>Chytridiomycota</taxon>
        <taxon>Chytridiomycota incertae sedis</taxon>
        <taxon>Chytridiomycetes</taxon>
        <taxon>Chytridiomycetes incertae sedis</taxon>
        <taxon>Blyttiomyces</taxon>
    </lineage>
</organism>
<evidence type="ECO:0000313" key="12">
    <source>
        <dbReference type="Proteomes" id="UP000269721"/>
    </source>
</evidence>
<comment type="similarity">
    <text evidence="9">Belongs to the class I-like SAM-binding methyltransferase superfamily. Trm1 family.</text>
</comment>
<reference evidence="12" key="1">
    <citation type="journal article" date="2018" name="Nat. Microbiol.">
        <title>Leveraging single-cell genomics to expand the fungal tree of life.</title>
        <authorList>
            <person name="Ahrendt S.R."/>
            <person name="Quandt C.A."/>
            <person name="Ciobanu D."/>
            <person name="Clum A."/>
            <person name="Salamov A."/>
            <person name="Andreopoulos B."/>
            <person name="Cheng J.F."/>
            <person name="Woyke T."/>
            <person name="Pelin A."/>
            <person name="Henrissat B."/>
            <person name="Reynolds N.K."/>
            <person name="Benny G.L."/>
            <person name="Smith M.E."/>
            <person name="James T.Y."/>
            <person name="Grigoriev I.V."/>
        </authorList>
    </citation>
    <scope>NUCLEOTIDE SEQUENCE [LARGE SCALE GENOMIC DNA]</scope>
</reference>
<feature type="compositionally biased region" description="Basic and acidic residues" evidence="10">
    <location>
        <begin position="32"/>
        <end position="48"/>
    </location>
</feature>